<accession>A0ABT1JJ54</accession>
<keyword evidence="2" id="KW-1185">Reference proteome</keyword>
<organism evidence="1 2">
    <name type="scientific">Actinoalloteichus caeruleus DSM 43889</name>
    <dbReference type="NCBI Taxonomy" id="1120930"/>
    <lineage>
        <taxon>Bacteria</taxon>
        <taxon>Bacillati</taxon>
        <taxon>Actinomycetota</taxon>
        <taxon>Actinomycetes</taxon>
        <taxon>Pseudonocardiales</taxon>
        <taxon>Pseudonocardiaceae</taxon>
        <taxon>Actinoalloteichus</taxon>
        <taxon>Actinoalloteichus cyanogriseus</taxon>
    </lineage>
</organism>
<dbReference type="InterPro" id="IPR024495">
    <property type="entry name" value="DUF2771"/>
</dbReference>
<reference evidence="1 2" key="2">
    <citation type="submission" date="2022-06" db="EMBL/GenBank/DDBJ databases">
        <title>Genomic Encyclopedia of Type Strains, Phase I: the one thousand microbial genomes (KMG-I) project.</title>
        <authorList>
            <person name="Kyrpides N."/>
        </authorList>
    </citation>
    <scope>NUCLEOTIDE SEQUENCE [LARGE SCALE GENOMIC DNA]</scope>
    <source>
        <strain evidence="1 2">DSM 43889</strain>
    </source>
</reference>
<sequence length="151" mass="15972">MGAAGLAGLAVAGCASPTVPAVSFYAAGETARTGPAQHCDVLIEECSVDPEAVAELRVPPGYPLQVSVPGEVGDAPWQVTFRYREDGEEVEARSPVFPPGERQAYTLRLPDDAAQLETVEIQEFSAVLVEDPEGGVGFITRGTWVLSVDDR</sequence>
<dbReference type="Pfam" id="PF10969">
    <property type="entry name" value="DUF2771"/>
    <property type="match status" value="1"/>
</dbReference>
<dbReference type="Proteomes" id="UP000791080">
    <property type="component" value="Unassembled WGS sequence"/>
</dbReference>
<protein>
    <recommendedName>
        <fullName evidence="3">DUF2771 family protein</fullName>
    </recommendedName>
</protein>
<evidence type="ECO:0008006" key="3">
    <source>
        <dbReference type="Google" id="ProtNLM"/>
    </source>
</evidence>
<name>A0ABT1JJ54_ACTCY</name>
<evidence type="ECO:0000313" key="2">
    <source>
        <dbReference type="Proteomes" id="UP000791080"/>
    </source>
</evidence>
<dbReference type="EMBL" id="AUBJ02000001">
    <property type="protein sequence ID" value="MCP2332545.1"/>
    <property type="molecule type" value="Genomic_DNA"/>
</dbReference>
<proteinExistence type="predicted"/>
<gene>
    <name evidence="1" type="ORF">G443_002815</name>
</gene>
<reference evidence="1 2" key="1">
    <citation type="submission" date="2013-07" db="EMBL/GenBank/DDBJ databases">
        <authorList>
            <consortium name="DOE Joint Genome Institute"/>
            <person name="Reeve W."/>
            <person name="Huntemann M."/>
            <person name="Han J."/>
            <person name="Chen A."/>
            <person name="Kyrpides N."/>
            <person name="Mavromatis K."/>
            <person name="Markowitz V."/>
            <person name="Palaniappan K."/>
            <person name="Ivanova N."/>
            <person name="Schaumberg A."/>
            <person name="Pati A."/>
            <person name="Liolios K."/>
            <person name="Nordberg H.P."/>
            <person name="Cantor M.N."/>
            <person name="Hua S.X."/>
            <person name="Woyke T."/>
        </authorList>
    </citation>
    <scope>NUCLEOTIDE SEQUENCE [LARGE SCALE GENOMIC DNA]</scope>
    <source>
        <strain evidence="1 2">DSM 43889</strain>
    </source>
</reference>
<evidence type="ECO:0000313" key="1">
    <source>
        <dbReference type="EMBL" id="MCP2332545.1"/>
    </source>
</evidence>
<comment type="caution">
    <text evidence="1">The sequence shown here is derived from an EMBL/GenBank/DDBJ whole genome shotgun (WGS) entry which is preliminary data.</text>
</comment>